<dbReference type="EMBL" id="KF900471">
    <property type="protein sequence ID" value="AIE96159.1"/>
    <property type="molecule type" value="Genomic_DNA"/>
</dbReference>
<accession>A0A075FY87</accession>
<evidence type="ECO:0000256" key="1">
    <source>
        <dbReference type="SAM" id="Phobius"/>
    </source>
</evidence>
<reference evidence="2" key="1">
    <citation type="journal article" date="2014" name="Genome Biol. Evol.">
        <title>Pangenome evidence for extensive interdomain horizontal transfer affecting lineage core and shell genes in uncultured planktonic thaumarchaeota and euryarchaeota.</title>
        <authorList>
            <person name="Deschamps P."/>
            <person name="Zivanovic Y."/>
            <person name="Moreira D."/>
            <person name="Rodriguez-Valera F."/>
            <person name="Lopez-Garcia P."/>
        </authorList>
    </citation>
    <scope>NUCLEOTIDE SEQUENCE</scope>
</reference>
<sequence>MADNKKKQRRNMIIILASIWFVVTLPLPWMVTGDVGQGQLSTLLPIIGLISIPFVALGIAWTLKPELTT</sequence>
<evidence type="ECO:0000313" key="2">
    <source>
        <dbReference type="EMBL" id="AIE96159.1"/>
    </source>
</evidence>
<feature type="transmembrane region" description="Helical" evidence="1">
    <location>
        <begin position="43"/>
        <end position="63"/>
    </location>
</feature>
<keyword evidence="1" id="KW-0472">Membrane</keyword>
<name>A0A075FY87_9ARCH</name>
<dbReference type="AlphaFoldDB" id="A0A075FY87"/>
<feature type="transmembrane region" description="Helical" evidence="1">
    <location>
        <begin position="12"/>
        <end position="31"/>
    </location>
</feature>
<keyword evidence="1" id="KW-1133">Transmembrane helix</keyword>
<organism evidence="2">
    <name type="scientific">uncultured marine thaumarchaeote AD1000_73_G07</name>
    <dbReference type="NCBI Taxonomy" id="1455939"/>
    <lineage>
        <taxon>Archaea</taxon>
        <taxon>Nitrososphaerota</taxon>
        <taxon>environmental samples</taxon>
    </lineage>
</organism>
<keyword evidence="1" id="KW-0812">Transmembrane</keyword>
<protein>
    <submittedName>
        <fullName evidence="2">Uncharacterized protein</fullName>
    </submittedName>
</protein>
<proteinExistence type="predicted"/>